<dbReference type="PANTHER" id="PTHR31314">
    <property type="entry name" value="MYB FAMILY TRANSCRIPTION FACTOR PHL7-LIKE"/>
    <property type="match status" value="1"/>
</dbReference>
<dbReference type="AlphaFoldDB" id="A0A922J3B9"/>
<dbReference type="NCBIfam" id="TIGR01557">
    <property type="entry name" value="myb_SHAQKYF"/>
    <property type="match status" value="1"/>
</dbReference>
<dbReference type="InterPro" id="IPR001005">
    <property type="entry name" value="SANT/Myb"/>
</dbReference>
<reference evidence="7" key="1">
    <citation type="submission" date="2021-01" db="EMBL/GenBank/DDBJ databases">
        <authorList>
            <person name="Lovell J.T."/>
            <person name="Bentley N."/>
            <person name="Bhattarai G."/>
            <person name="Jenkins J.W."/>
            <person name="Sreedasyam A."/>
            <person name="Alarcon Y."/>
            <person name="Bock C."/>
            <person name="Boston L."/>
            <person name="Carlson J."/>
            <person name="Cervantes K."/>
            <person name="Clermont K."/>
            <person name="Krom N."/>
            <person name="Kubenka K."/>
            <person name="Mamidi S."/>
            <person name="Mattison C."/>
            <person name="Monteros M."/>
            <person name="Pisani C."/>
            <person name="Plott C."/>
            <person name="Rajasekar S."/>
            <person name="Rhein H.S."/>
            <person name="Rohla C."/>
            <person name="Song M."/>
            <person name="Hilaire R.S."/>
            <person name="Shu S."/>
            <person name="Wells L."/>
            <person name="Wang X."/>
            <person name="Webber J."/>
            <person name="Heerema R.J."/>
            <person name="Klein P."/>
            <person name="Conner P."/>
            <person name="Grauke L."/>
            <person name="Grimwood J."/>
            <person name="Schmutz J."/>
            <person name="Randall J.J."/>
        </authorList>
    </citation>
    <scope>NUCLEOTIDE SEQUENCE</scope>
    <source>
        <tissue evidence="7">Leaf</tissue>
    </source>
</reference>
<feature type="domain" description="HTH myb-type" evidence="6">
    <location>
        <begin position="53"/>
        <end position="113"/>
    </location>
</feature>
<evidence type="ECO:0000256" key="2">
    <source>
        <dbReference type="ARBA" id="ARBA00023015"/>
    </source>
</evidence>
<dbReference type="GO" id="GO:0003677">
    <property type="term" value="F:DNA binding"/>
    <property type="evidence" value="ECO:0007669"/>
    <property type="project" value="InterPro"/>
</dbReference>
<dbReference type="GO" id="GO:0003700">
    <property type="term" value="F:DNA-binding transcription factor activity"/>
    <property type="evidence" value="ECO:0007669"/>
    <property type="project" value="InterPro"/>
</dbReference>
<gene>
    <name evidence="7" type="ORF">I3842_10G071800</name>
</gene>
<keyword evidence="4" id="KW-0539">Nucleus</keyword>
<dbReference type="PANTHER" id="PTHR31314:SF84">
    <property type="entry name" value="HOMEODOMAIN-LIKE SUPERFAMILY PROTEIN-RELATED"/>
    <property type="match status" value="1"/>
</dbReference>
<dbReference type="EMBL" id="CM031834">
    <property type="protein sequence ID" value="KAG6691613.1"/>
    <property type="molecule type" value="Genomic_DNA"/>
</dbReference>
<evidence type="ECO:0000313" key="7">
    <source>
        <dbReference type="EMBL" id="KAG6691613.1"/>
    </source>
</evidence>
<dbReference type="Proteomes" id="UP000811246">
    <property type="component" value="Chromosome 10"/>
</dbReference>
<dbReference type="InterPro" id="IPR046955">
    <property type="entry name" value="PHR1-like"/>
</dbReference>
<dbReference type="FunFam" id="1.10.10.60:FF:000002">
    <property type="entry name" value="Myb family transcription factor"/>
    <property type="match status" value="1"/>
</dbReference>
<dbReference type="InterPro" id="IPR017930">
    <property type="entry name" value="Myb_dom"/>
</dbReference>
<dbReference type="InterPro" id="IPR006447">
    <property type="entry name" value="Myb_dom_plants"/>
</dbReference>
<dbReference type="GO" id="GO:0005634">
    <property type="term" value="C:nucleus"/>
    <property type="evidence" value="ECO:0007669"/>
    <property type="project" value="UniProtKB-SubCell"/>
</dbReference>
<proteinExistence type="predicted"/>
<sequence length="312" mass="35660">MNISSLKRYSPSSSLDNEDCPSQPSHMRVSRPRMDYKLPERGLKSPAVRPYVRSKMPRLRWTPDLHHCFVHAVQRLGGEDRATPKMVLQLMNVKGLTISHVKSHLQMYRSMKHEQMIREAAMAAMAAKKNDKAQGILHSNYSFLCLKQRYFQQSEKYAAVLMHNNSFQRRNSGTHCNKDLTPNNTGRPAQWVGKQEMRIGRKMTVPSPISQEITSKAWEQKPNSYIIFKDLLESCATRGTNEQKRVLFQGTAAGCQSNDRTRETPTENIERVDDYKMSLSMNSIGSARSLLKLHKSADHVNDVSLELTLARN</sequence>
<comment type="subcellular location">
    <subcellularLocation>
        <location evidence="1">Nucleus</location>
    </subcellularLocation>
</comment>
<feature type="region of interest" description="Disordered" evidence="5">
    <location>
        <begin position="1"/>
        <end position="34"/>
    </location>
</feature>
<evidence type="ECO:0000256" key="3">
    <source>
        <dbReference type="ARBA" id="ARBA00023163"/>
    </source>
</evidence>
<dbReference type="Pfam" id="PF00249">
    <property type="entry name" value="Myb_DNA-binding"/>
    <property type="match status" value="1"/>
</dbReference>
<accession>A0A922J3B9</accession>
<protein>
    <recommendedName>
        <fullName evidence="6">HTH myb-type domain-containing protein</fullName>
    </recommendedName>
</protein>
<evidence type="ECO:0000256" key="1">
    <source>
        <dbReference type="ARBA" id="ARBA00004123"/>
    </source>
</evidence>
<name>A0A922J3B9_CARIL</name>
<evidence type="ECO:0000259" key="6">
    <source>
        <dbReference type="PROSITE" id="PS51294"/>
    </source>
</evidence>
<evidence type="ECO:0000256" key="5">
    <source>
        <dbReference type="SAM" id="MobiDB-lite"/>
    </source>
</evidence>
<evidence type="ECO:0000256" key="4">
    <source>
        <dbReference type="ARBA" id="ARBA00023242"/>
    </source>
</evidence>
<keyword evidence="2" id="KW-0805">Transcription regulation</keyword>
<evidence type="ECO:0000313" key="8">
    <source>
        <dbReference type="Proteomes" id="UP000811246"/>
    </source>
</evidence>
<dbReference type="PROSITE" id="PS51294">
    <property type="entry name" value="HTH_MYB"/>
    <property type="match status" value="1"/>
</dbReference>
<feature type="compositionally biased region" description="Low complexity" evidence="5">
    <location>
        <begin position="1"/>
        <end position="14"/>
    </location>
</feature>
<comment type="caution">
    <text evidence="7">The sequence shown here is derived from an EMBL/GenBank/DDBJ whole genome shotgun (WGS) entry which is preliminary data.</text>
</comment>
<keyword evidence="3" id="KW-0804">Transcription</keyword>
<organism evidence="7 8">
    <name type="scientific">Carya illinoinensis</name>
    <name type="common">Pecan</name>
    <dbReference type="NCBI Taxonomy" id="32201"/>
    <lineage>
        <taxon>Eukaryota</taxon>
        <taxon>Viridiplantae</taxon>
        <taxon>Streptophyta</taxon>
        <taxon>Embryophyta</taxon>
        <taxon>Tracheophyta</taxon>
        <taxon>Spermatophyta</taxon>
        <taxon>Magnoliopsida</taxon>
        <taxon>eudicotyledons</taxon>
        <taxon>Gunneridae</taxon>
        <taxon>Pentapetalae</taxon>
        <taxon>rosids</taxon>
        <taxon>fabids</taxon>
        <taxon>Fagales</taxon>
        <taxon>Juglandaceae</taxon>
        <taxon>Carya</taxon>
    </lineage>
</organism>